<dbReference type="Proteomes" id="UP000007110">
    <property type="component" value="Unassembled WGS sequence"/>
</dbReference>
<comment type="caution">
    <text evidence="10">Lacks conserved residue(s) required for the propagation of feature annotation.</text>
</comment>
<evidence type="ECO:0000259" key="16">
    <source>
        <dbReference type="PROSITE" id="PS51233"/>
    </source>
</evidence>
<evidence type="ECO:0000256" key="7">
    <source>
        <dbReference type="ARBA" id="ARBA00023136"/>
    </source>
</evidence>
<dbReference type="InterPro" id="IPR013783">
    <property type="entry name" value="Ig-like_fold"/>
</dbReference>
<dbReference type="RefSeq" id="XP_030852943.1">
    <property type="nucleotide sequence ID" value="XM_030997083.1"/>
</dbReference>
<dbReference type="PROSITE" id="PS50026">
    <property type="entry name" value="EGF_3"/>
    <property type="match status" value="5"/>
</dbReference>
<reference evidence="17" key="2">
    <citation type="submission" date="2021-01" db="UniProtKB">
        <authorList>
            <consortium name="EnsemblMetazoa"/>
        </authorList>
    </citation>
    <scope>IDENTIFICATION</scope>
</reference>
<keyword evidence="4" id="KW-0732">Signal</keyword>
<dbReference type="InterPro" id="IPR000082">
    <property type="entry name" value="SEA_dom"/>
</dbReference>
<dbReference type="Pfam" id="PF06119">
    <property type="entry name" value="NIDO"/>
    <property type="match status" value="1"/>
</dbReference>
<dbReference type="PROSITE" id="PS00022">
    <property type="entry name" value="EGF_1"/>
    <property type="match status" value="1"/>
</dbReference>
<dbReference type="InterPro" id="IPR009030">
    <property type="entry name" value="Growth_fac_rcpt_cys_sf"/>
</dbReference>
<feature type="domain" description="EGF-like" evidence="14">
    <location>
        <begin position="1177"/>
        <end position="1217"/>
    </location>
</feature>
<dbReference type="SMART" id="SM00216">
    <property type="entry name" value="VWD"/>
    <property type="match status" value="1"/>
</dbReference>
<evidence type="ECO:0000256" key="2">
    <source>
        <dbReference type="ARBA" id="ARBA00022536"/>
    </source>
</evidence>
<dbReference type="InterPro" id="IPR000742">
    <property type="entry name" value="EGF"/>
</dbReference>
<evidence type="ECO:0000256" key="6">
    <source>
        <dbReference type="ARBA" id="ARBA00022989"/>
    </source>
</evidence>
<dbReference type="SUPFAM" id="SSF57184">
    <property type="entry name" value="Growth factor receptor domain"/>
    <property type="match status" value="2"/>
</dbReference>
<feature type="domain" description="SEA" evidence="13">
    <location>
        <begin position="1498"/>
        <end position="1613"/>
    </location>
</feature>
<keyword evidence="5" id="KW-0677">Repeat</keyword>
<dbReference type="Pfam" id="PF07645">
    <property type="entry name" value="EGF_CA"/>
    <property type="match status" value="7"/>
</dbReference>
<dbReference type="OMA" id="TKSCADI"/>
<evidence type="ECO:0000256" key="10">
    <source>
        <dbReference type="PROSITE-ProRule" id="PRU00076"/>
    </source>
</evidence>
<dbReference type="SMART" id="SM00179">
    <property type="entry name" value="EGF_CA"/>
    <property type="match status" value="8"/>
</dbReference>
<evidence type="ECO:0000256" key="1">
    <source>
        <dbReference type="ARBA" id="ARBA00004370"/>
    </source>
</evidence>
<dbReference type="GeneID" id="591493"/>
<dbReference type="GO" id="GO:0005201">
    <property type="term" value="F:extracellular matrix structural constituent"/>
    <property type="evidence" value="ECO:0000318"/>
    <property type="project" value="GO_Central"/>
</dbReference>
<proteinExistence type="predicted"/>
<dbReference type="CDD" id="cd00054">
    <property type="entry name" value="EGF_CA"/>
    <property type="match status" value="6"/>
</dbReference>
<dbReference type="InterPro" id="IPR036364">
    <property type="entry name" value="SEA_dom_sf"/>
</dbReference>
<feature type="region of interest" description="Disordered" evidence="11">
    <location>
        <begin position="1"/>
        <end position="30"/>
    </location>
</feature>
<dbReference type="PANTHER" id="PTHR13802:SF52">
    <property type="entry name" value="MUCIN-4"/>
    <property type="match status" value="1"/>
</dbReference>
<evidence type="ECO:0000256" key="3">
    <source>
        <dbReference type="ARBA" id="ARBA00022692"/>
    </source>
</evidence>
<evidence type="ECO:0008006" key="19">
    <source>
        <dbReference type="Google" id="ProtNLM"/>
    </source>
</evidence>
<feature type="compositionally biased region" description="Polar residues" evidence="11">
    <location>
        <begin position="1478"/>
        <end position="1500"/>
    </location>
</feature>
<dbReference type="PROSITE" id="PS01186">
    <property type="entry name" value="EGF_2"/>
    <property type="match status" value="7"/>
</dbReference>
<dbReference type="InParanoid" id="A0A7M7PQH1"/>
<dbReference type="Pfam" id="PF01390">
    <property type="entry name" value="SEA"/>
    <property type="match status" value="1"/>
</dbReference>
<evidence type="ECO:0000259" key="13">
    <source>
        <dbReference type="PROSITE" id="PS50024"/>
    </source>
</evidence>
<evidence type="ECO:0000256" key="8">
    <source>
        <dbReference type="ARBA" id="ARBA00023157"/>
    </source>
</evidence>
<evidence type="ECO:0000256" key="5">
    <source>
        <dbReference type="ARBA" id="ARBA00022737"/>
    </source>
</evidence>
<keyword evidence="6 12" id="KW-1133">Transmembrane helix</keyword>
<feature type="disulfide bond" evidence="10">
    <location>
        <begin position="1038"/>
        <end position="1055"/>
    </location>
</feature>
<dbReference type="InterPro" id="IPR049883">
    <property type="entry name" value="NOTCH1_EGF-like"/>
</dbReference>
<evidence type="ECO:0000313" key="18">
    <source>
        <dbReference type="Proteomes" id="UP000007110"/>
    </source>
</evidence>
<dbReference type="FunFam" id="2.10.25.10:FF:000005">
    <property type="entry name" value="Fibrillin 2"/>
    <property type="match status" value="1"/>
</dbReference>
<dbReference type="Gene3D" id="2.60.40.10">
    <property type="entry name" value="Immunoglobulins"/>
    <property type="match status" value="1"/>
</dbReference>
<dbReference type="PROSITE" id="PS51233">
    <property type="entry name" value="VWFD"/>
    <property type="match status" value="1"/>
</dbReference>
<dbReference type="InterPro" id="IPR000152">
    <property type="entry name" value="EGF-type_Asp/Asn_hydroxyl_site"/>
</dbReference>
<dbReference type="Pfam" id="PF00094">
    <property type="entry name" value="VWD"/>
    <property type="match status" value="1"/>
</dbReference>
<dbReference type="PROSITE" id="PS50024">
    <property type="entry name" value="SEA"/>
    <property type="match status" value="1"/>
</dbReference>
<dbReference type="GO" id="GO:0016020">
    <property type="term" value="C:membrane"/>
    <property type="evidence" value="ECO:0007669"/>
    <property type="project" value="UniProtKB-SubCell"/>
</dbReference>
<keyword evidence="3 12" id="KW-0812">Transmembrane</keyword>
<protein>
    <recommendedName>
        <fullName evidence="19">Mucin-like protein</fullName>
    </recommendedName>
</protein>
<feature type="transmembrane region" description="Helical" evidence="12">
    <location>
        <begin position="1636"/>
        <end position="1660"/>
    </location>
</feature>
<feature type="domain" description="EGF-like" evidence="14">
    <location>
        <begin position="1259"/>
        <end position="1300"/>
    </location>
</feature>
<evidence type="ECO:0000256" key="11">
    <source>
        <dbReference type="SAM" id="MobiDB-lite"/>
    </source>
</evidence>
<dbReference type="InterPro" id="IPR018097">
    <property type="entry name" value="EGF_Ca-bd_CS"/>
</dbReference>
<evidence type="ECO:0000256" key="9">
    <source>
        <dbReference type="ARBA" id="ARBA00023180"/>
    </source>
</evidence>
<dbReference type="SMART" id="SM00181">
    <property type="entry name" value="EGF"/>
    <property type="match status" value="10"/>
</dbReference>
<dbReference type="InterPro" id="IPR005533">
    <property type="entry name" value="AMOP_dom"/>
</dbReference>
<dbReference type="PROSITE" id="PS00010">
    <property type="entry name" value="ASX_HYDROXYL"/>
    <property type="match status" value="6"/>
</dbReference>
<feature type="domain" description="EGF-like" evidence="14">
    <location>
        <begin position="1027"/>
        <end position="1069"/>
    </location>
</feature>
<feature type="domain" description="VWFD" evidence="16">
    <location>
        <begin position="433"/>
        <end position="648"/>
    </location>
</feature>
<evidence type="ECO:0000313" key="17">
    <source>
        <dbReference type="EnsemblMetazoa" id="XP_030852943"/>
    </source>
</evidence>
<dbReference type="GO" id="GO:0005509">
    <property type="term" value="F:calcium ion binding"/>
    <property type="evidence" value="ECO:0007669"/>
    <property type="project" value="InterPro"/>
</dbReference>
<comment type="subcellular location">
    <subcellularLocation>
        <location evidence="1">Membrane</location>
    </subcellularLocation>
</comment>
<keyword evidence="2 10" id="KW-0245">EGF-like domain</keyword>
<dbReference type="SMART" id="SM00539">
    <property type="entry name" value="NIDO"/>
    <property type="match status" value="1"/>
</dbReference>
<dbReference type="GO" id="GO:0007160">
    <property type="term" value="P:cell-matrix adhesion"/>
    <property type="evidence" value="ECO:0007669"/>
    <property type="project" value="InterPro"/>
</dbReference>
<dbReference type="InterPro" id="IPR001846">
    <property type="entry name" value="VWF_type-D"/>
</dbReference>
<feature type="domain" description="EGF-like" evidence="14">
    <location>
        <begin position="983"/>
        <end position="1026"/>
    </location>
</feature>
<keyword evidence="7 12" id="KW-0472">Membrane</keyword>
<evidence type="ECO:0000256" key="4">
    <source>
        <dbReference type="ARBA" id="ARBA00022729"/>
    </source>
</evidence>
<keyword evidence="8 10" id="KW-1015">Disulfide bond</keyword>
<dbReference type="InterPro" id="IPR003886">
    <property type="entry name" value="NIDO_dom"/>
</dbReference>
<dbReference type="SUPFAM" id="SSF82671">
    <property type="entry name" value="SEA domain"/>
    <property type="match status" value="1"/>
</dbReference>
<dbReference type="PROSITE" id="PS50856">
    <property type="entry name" value="AMOP"/>
    <property type="match status" value="1"/>
</dbReference>
<dbReference type="FunFam" id="2.10.25.10:FF:000003">
    <property type="entry name" value="fibrillin-1 isoform X1"/>
    <property type="match status" value="2"/>
</dbReference>
<feature type="compositionally biased region" description="Polar residues" evidence="11">
    <location>
        <begin position="1352"/>
        <end position="1471"/>
    </location>
</feature>
<dbReference type="SUPFAM" id="SSF57196">
    <property type="entry name" value="EGF/Laminin"/>
    <property type="match status" value="2"/>
</dbReference>
<feature type="domain" description="AMOP" evidence="15">
    <location>
        <begin position="277"/>
        <end position="421"/>
    </location>
</feature>
<feature type="compositionally biased region" description="Low complexity" evidence="11">
    <location>
        <begin position="1"/>
        <end position="26"/>
    </location>
</feature>
<reference evidence="18" key="1">
    <citation type="submission" date="2015-02" db="EMBL/GenBank/DDBJ databases">
        <title>Genome sequencing for Strongylocentrotus purpuratus.</title>
        <authorList>
            <person name="Murali S."/>
            <person name="Liu Y."/>
            <person name="Vee V."/>
            <person name="English A."/>
            <person name="Wang M."/>
            <person name="Skinner E."/>
            <person name="Han Y."/>
            <person name="Muzny D.M."/>
            <person name="Worley K.C."/>
            <person name="Gibbs R.A."/>
        </authorList>
    </citation>
    <scope>NUCLEOTIDE SEQUENCE</scope>
</reference>
<keyword evidence="9" id="KW-0325">Glycoprotein</keyword>
<dbReference type="GO" id="GO:0005576">
    <property type="term" value="C:extracellular region"/>
    <property type="evidence" value="ECO:0000318"/>
    <property type="project" value="GO_Central"/>
</dbReference>
<feature type="domain" description="EGF-like" evidence="14">
    <location>
        <begin position="1301"/>
        <end position="1344"/>
    </location>
</feature>
<accession>A0A7M7PQH1</accession>
<dbReference type="Gene3D" id="3.30.70.960">
    <property type="entry name" value="SEA domain"/>
    <property type="match status" value="1"/>
</dbReference>
<dbReference type="PROSITE" id="PS01187">
    <property type="entry name" value="EGF_CA"/>
    <property type="match status" value="2"/>
</dbReference>
<keyword evidence="18" id="KW-1185">Reference proteome</keyword>
<dbReference type="PANTHER" id="PTHR13802">
    <property type="entry name" value="MUCIN 4-RELATED"/>
    <property type="match status" value="1"/>
</dbReference>
<name>A0A7M7PQH1_STRPU</name>
<dbReference type="KEGG" id="spu:591493"/>
<dbReference type="InterPro" id="IPR051495">
    <property type="entry name" value="Epithelial_Barrier/Signaling"/>
</dbReference>
<dbReference type="OrthoDB" id="4405280at2759"/>
<dbReference type="Gene3D" id="2.10.25.10">
    <property type="entry name" value="Laminin"/>
    <property type="match status" value="8"/>
</dbReference>
<sequence>MPGTTPGTTPVTTPATTPSTTLGTTPTTPPPELYFPYRDSIQETSFQAAPLDFMTVEIETGIPIGENSLYSFLTATTTGIIHFSKQRPTRMMLTQFTNPSRFELRDLYVSDPAIAVFGAPVDAYIGSPSLYHEVFESRTHAGFFSALRNRLRTLEASPWGADNNDVIDTLSTAVMFTWKDFQPPGSIPGEEMATYQAIVFTNGARTGVLMFYEQGSFSWNPQSKAVPVRIGYNSKYTWVNRLLESDLISSYKPDQSIGSQSGTQGILIYRLDNNPSTFVNSGLFCSNWYTEDQATLWPSLWIRLLFTPPCPCTVWQAVSDRRYSFCNYLFDQSELSVWNSILFGRLFPYCQQSRWLPFGGSYRCTYFFGLLPGYIIDLWWSSHYEAYTYDYQRWLANDVLPRYHCCQVAGGDFCDLYEERRPPSTCSRYRPPRSAWFWGDPHINTLDGRMYSFNGLGEYTMLEYNNNDTFVLQARTGKAFNNSEPVETGTVFTGFAATQGITVVEFSLNDNRTDMRIFVNRTDEITDLTELEGDGYASADSSFSLTRENGTTADEIKVNAYFQVGDTPATSFTVTFSNGILLVTIEAPPEYVEDGPGRGLLGNMNGDSSDDFLLRDGTTLEDSLATNLTDKEIFDFGQSWQVREAESLFEYGERNWTYYNPANYTPIFLSDLKAQDPERTRAAEEACGDDEMCLFDYLAVSPELGAMTMEAGNTFDDNLANLENFPPNVTMITDTNNVLQEKEKVLCVTVNETVQLMFTAEDPNDGDMVNFTLADSVPDGATISSDGSFEWTPSSLNVSRIEVMVSDDRGAQTVVSFKVKICECMNEGVCDFQTQAVGQNLNANGYAVVTCNCTVGWSGDHCDVEFDACAGSPCYEAVLCMDKPAGVTPEFQCGDCPPGLQGNGETCYDVNECQSNTTNDCDQTCHNILYGYYCSCDDGFTLSLDTHSCIDNAGCTPTAMDNTGSPNCTCDPGYEFDNGTCSDFDECSEGVQNDCPEVSTCINTDGDYFCDCMDGYNTVNETKSCADIDECATSNHMCNRSLNRVCMNTVGNHTCICNTSYALVDGSCESAYSYTLELRFDFINDIAIQHYTDTEQNRNRLAEQVFDQLNSTSVIGDGNLADVIVTNNTVVGGNAFVEFRIDSFNSELNATFLVSVFTDSLPPNRVFGLNNRIVEADVNECLVFSDACRNGNCMNTYGSFYCTCNEGFLGTGTDSCEDINECLQGADDCQQICSNEEGGYSCACWDGYEFDEGGLNCTDIDECSRNSSACGNGMCMNLIGSFNCSCNSGYEISNDNITCSDINECSASPSVCDSENGVCTNSMGSYNCSCTPGYELSTDGITCNVTSGATTMQPETTPSATSQLVSPSATSMQPETTPGATSQFVPSSATSMQPETTPGATSQLVPSSATSMQPETTPGATSQLVPSSATSMQPETTPGATSQLVSSSAITMQPQATPSATSQPVSSSAITMQPEPTPSATSQPVSSSATTMQPETTSSATTQFDVGIVLEIIFENTFQNDLADPLSTAFMNLANALCNRLTEYFRRLTSDDIRCEVIRFRNGSVVADVNLTFPANDASQAQNIMDNVGSVTAVDIGNIIVNNEIYFPTAINSNAPEPTTMQTETTTEPRGLSNGAIIAIVLGVLAGLLVIIVFTCGFLIQASRRNAAKFAVGEAYHGPYSRQTPAPFFYGDDPWEDSGSYNSLDRHEFAVSRVVERLTHDRERRQENIQFQTPYVVGGDDNRGVERNPFYY</sequence>
<organism evidence="17 18">
    <name type="scientific">Strongylocentrotus purpuratus</name>
    <name type="common">Purple sea urchin</name>
    <dbReference type="NCBI Taxonomy" id="7668"/>
    <lineage>
        <taxon>Eukaryota</taxon>
        <taxon>Metazoa</taxon>
        <taxon>Echinodermata</taxon>
        <taxon>Eleutherozoa</taxon>
        <taxon>Echinozoa</taxon>
        <taxon>Echinoidea</taxon>
        <taxon>Euechinoidea</taxon>
        <taxon>Echinacea</taxon>
        <taxon>Camarodonta</taxon>
        <taxon>Echinidea</taxon>
        <taxon>Strongylocentrotidae</taxon>
        <taxon>Strongylocentrotus</taxon>
    </lineage>
</organism>
<evidence type="ECO:0000256" key="12">
    <source>
        <dbReference type="SAM" id="Phobius"/>
    </source>
</evidence>
<dbReference type="EnsemblMetazoa" id="XM_030997083">
    <property type="protein sequence ID" value="XP_030852943"/>
    <property type="gene ID" value="LOC591493"/>
</dbReference>
<feature type="region of interest" description="Disordered" evidence="11">
    <location>
        <begin position="1352"/>
        <end position="1500"/>
    </location>
</feature>
<evidence type="ECO:0000259" key="15">
    <source>
        <dbReference type="PROSITE" id="PS50856"/>
    </source>
</evidence>
<dbReference type="InterPro" id="IPR001881">
    <property type="entry name" value="EGF-like_Ca-bd_dom"/>
</dbReference>
<evidence type="ECO:0000259" key="14">
    <source>
        <dbReference type="PROSITE" id="PS50026"/>
    </source>
</evidence>